<name>A0A090DQA1_MESPL</name>
<dbReference type="AlphaFoldDB" id="A0A090DQA1"/>
<proteinExistence type="predicted"/>
<keyword evidence="2" id="KW-1185">Reference proteome</keyword>
<sequence length="166" mass="18475">MRARPQRLALPHEFGGRHHFRCMETAGKIEQCAAGDVDRRSARRLGKDHGFDHARVVAQRRQQNLVLALEIVEERPARDAGGCGDLVERGRVIALGQESVQAGCCDAVGGFSPLPLAQAFWFWRIVHEALLTRPFLKCDKKFGAHSSSVITPRHNGAINFCTECNY</sequence>
<accession>A0A090DQA1</accession>
<evidence type="ECO:0000313" key="2">
    <source>
        <dbReference type="Proteomes" id="UP000045285"/>
    </source>
</evidence>
<dbReference type="EMBL" id="CCMZ01000015">
    <property type="protein sequence ID" value="CDX16544.1"/>
    <property type="molecule type" value="Genomic_DNA"/>
</dbReference>
<reference evidence="2" key="1">
    <citation type="submission" date="2014-08" db="EMBL/GenBank/DDBJ databases">
        <authorList>
            <person name="Moulin L."/>
        </authorList>
    </citation>
    <scope>NUCLEOTIDE SEQUENCE [LARGE SCALE GENOMIC DNA]</scope>
</reference>
<protein>
    <submittedName>
        <fullName evidence="1">Uncharacterized protein</fullName>
    </submittedName>
</protein>
<gene>
    <name evidence="1" type="ORF">MPL3356_220111</name>
</gene>
<organism evidence="1 2">
    <name type="scientific">Mesorhizobium plurifarium</name>
    <dbReference type="NCBI Taxonomy" id="69974"/>
    <lineage>
        <taxon>Bacteria</taxon>
        <taxon>Pseudomonadati</taxon>
        <taxon>Pseudomonadota</taxon>
        <taxon>Alphaproteobacteria</taxon>
        <taxon>Hyphomicrobiales</taxon>
        <taxon>Phyllobacteriaceae</taxon>
        <taxon>Mesorhizobium</taxon>
    </lineage>
</organism>
<evidence type="ECO:0000313" key="1">
    <source>
        <dbReference type="EMBL" id="CDX16544.1"/>
    </source>
</evidence>
<dbReference type="Proteomes" id="UP000045285">
    <property type="component" value="Unassembled WGS sequence"/>
</dbReference>